<keyword evidence="2" id="KW-1185">Reference proteome</keyword>
<proteinExistence type="predicted"/>
<name>A0A484MWQ4_9ASTE</name>
<organism evidence="1 2">
    <name type="scientific">Cuscuta campestris</name>
    <dbReference type="NCBI Taxonomy" id="132261"/>
    <lineage>
        <taxon>Eukaryota</taxon>
        <taxon>Viridiplantae</taxon>
        <taxon>Streptophyta</taxon>
        <taxon>Embryophyta</taxon>
        <taxon>Tracheophyta</taxon>
        <taxon>Spermatophyta</taxon>
        <taxon>Magnoliopsida</taxon>
        <taxon>eudicotyledons</taxon>
        <taxon>Gunneridae</taxon>
        <taxon>Pentapetalae</taxon>
        <taxon>asterids</taxon>
        <taxon>lamiids</taxon>
        <taxon>Solanales</taxon>
        <taxon>Convolvulaceae</taxon>
        <taxon>Cuscuteae</taxon>
        <taxon>Cuscuta</taxon>
        <taxon>Cuscuta subgen. Grammica</taxon>
        <taxon>Cuscuta sect. Cleistogrammica</taxon>
    </lineage>
</organism>
<sequence length="122" mass="13078">MQFELAMGIGVGHRFVGPRNAGCWDAGISSEDDWDVLVGLTLRVLLAFEMPVVGMPTFRTGMAGCFILAESTLGRWKYKASGANGVGFRLALSGWDGGYVFLRSCMALIDATVMGTRHSLVG</sequence>
<protein>
    <submittedName>
        <fullName evidence="1">Uncharacterized protein</fullName>
    </submittedName>
</protein>
<evidence type="ECO:0000313" key="2">
    <source>
        <dbReference type="Proteomes" id="UP000595140"/>
    </source>
</evidence>
<accession>A0A484MWQ4</accession>
<evidence type="ECO:0000313" key="1">
    <source>
        <dbReference type="EMBL" id="VFQ93373.1"/>
    </source>
</evidence>
<dbReference type="EMBL" id="OOIL02004895">
    <property type="protein sequence ID" value="VFQ93373.1"/>
    <property type="molecule type" value="Genomic_DNA"/>
</dbReference>
<dbReference type="Proteomes" id="UP000595140">
    <property type="component" value="Unassembled WGS sequence"/>
</dbReference>
<reference evidence="1 2" key="1">
    <citation type="submission" date="2018-04" db="EMBL/GenBank/DDBJ databases">
        <authorList>
            <person name="Vogel A."/>
        </authorList>
    </citation>
    <scope>NUCLEOTIDE SEQUENCE [LARGE SCALE GENOMIC DNA]</scope>
</reference>
<gene>
    <name evidence="1" type="ORF">CCAM_LOCUS35149</name>
</gene>
<dbReference type="AlphaFoldDB" id="A0A484MWQ4"/>